<proteinExistence type="predicted"/>
<dbReference type="AlphaFoldDB" id="A0AAD6LIX5"/>
<accession>A0AAD6LIX5</accession>
<dbReference type="Proteomes" id="UP001164929">
    <property type="component" value="Chromosome 16"/>
</dbReference>
<gene>
    <name evidence="1" type="ORF">NC653_035939</name>
</gene>
<dbReference type="EMBL" id="JAQIZT010000016">
    <property type="protein sequence ID" value="KAJ6967860.1"/>
    <property type="molecule type" value="Genomic_DNA"/>
</dbReference>
<keyword evidence="2" id="KW-1185">Reference proteome</keyword>
<organism evidence="1 2">
    <name type="scientific">Populus alba x Populus x berolinensis</name>
    <dbReference type="NCBI Taxonomy" id="444605"/>
    <lineage>
        <taxon>Eukaryota</taxon>
        <taxon>Viridiplantae</taxon>
        <taxon>Streptophyta</taxon>
        <taxon>Embryophyta</taxon>
        <taxon>Tracheophyta</taxon>
        <taxon>Spermatophyta</taxon>
        <taxon>Magnoliopsida</taxon>
        <taxon>eudicotyledons</taxon>
        <taxon>Gunneridae</taxon>
        <taxon>Pentapetalae</taxon>
        <taxon>rosids</taxon>
        <taxon>fabids</taxon>
        <taxon>Malpighiales</taxon>
        <taxon>Salicaceae</taxon>
        <taxon>Saliceae</taxon>
        <taxon>Populus</taxon>
    </lineage>
</organism>
<evidence type="ECO:0000313" key="1">
    <source>
        <dbReference type="EMBL" id="KAJ6967860.1"/>
    </source>
</evidence>
<evidence type="ECO:0000313" key="2">
    <source>
        <dbReference type="Proteomes" id="UP001164929"/>
    </source>
</evidence>
<name>A0AAD6LIX5_9ROSI</name>
<reference evidence="1 2" key="1">
    <citation type="journal article" date="2023" name="Mol. Ecol. Resour.">
        <title>Chromosome-level genome assembly of a triploid poplar Populus alba 'Berolinensis'.</title>
        <authorList>
            <person name="Chen S."/>
            <person name="Yu Y."/>
            <person name="Wang X."/>
            <person name="Wang S."/>
            <person name="Zhang T."/>
            <person name="Zhou Y."/>
            <person name="He R."/>
            <person name="Meng N."/>
            <person name="Wang Y."/>
            <person name="Liu W."/>
            <person name="Liu Z."/>
            <person name="Liu J."/>
            <person name="Guo Q."/>
            <person name="Huang H."/>
            <person name="Sederoff R.R."/>
            <person name="Wang G."/>
            <person name="Qu G."/>
            <person name="Chen S."/>
        </authorList>
    </citation>
    <scope>NUCLEOTIDE SEQUENCE [LARGE SCALE GENOMIC DNA]</scope>
    <source>
        <strain evidence="1">SC-2020</strain>
    </source>
</reference>
<protein>
    <submittedName>
        <fullName evidence="1">Uncharacterized protein</fullName>
    </submittedName>
</protein>
<sequence>MFTFMHFNSDPFGCNIEMDIDEEKQVHLTLLYDLIYKALQTTLMDKMKPRDSLLQLASLAHQTPTWLNSSTLTAARESHVTLPKSL</sequence>
<comment type="caution">
    <text evidence="1">The sequence shown here is derived from an EMBL/GenBank/DDBJ whole genome shotgun (WGS) entry which is preliminary data.</text>
</comment>